<dbReference type="EMBL" id="NEVV01000006">
    <property type="protein sequence ID" value="OZI73216.1"/>
    <property type="molecule type" value="Genomic_DNA"/>
</dbReference>
<dbReference type="Pfam" id="PF03401">
    <property type="entry name" value="TctC"/>
    <property type="match status" value="1"/>
</dbReference>
<dbReference type="Gene3D" id="3.40.190.150">
    <property type="entry name" value="Bordetella uptake gene, domain 1"/>
    <property type="match status" value="1"/>
</dbReference>
<comment type="similarity">
    <text evidence="1">Belongs to the UPF0065 (bug) family.</text>
</comment>
<accession>A0ABX4F9I5</accession>
<dbReference type="PIRSF" id="PIRSF017082">
    <property type="entry name" value="YflP"/>
    <property type="match status" value="1"/>
</dbReference>
<reference evidence="3 4" key="1">
    <citation type="submission" date="2017-05" db="EMBL/GenBank/DDBJ databases">
        <title>Complete and WGS of Bordetella genogroups.</title>
        <authorList>
            <person name="Spilker T."/>
            <person name="Lipuma J."/>
        </authorList>
    </citation>
    <scope>NUCLEOTIDE SEQUENCE [LARGE SCALE GENOMIC DNA]</scope>
    <source>
        <strain evidence="3 4">AU3139</strain>
    </source>
</reference>
<name>A0ABX4F9I5_9BORD</name>
<protein>
    <submittedName>
        <fullName evidence="3">ABC transporter substrate-binding protein</fullName>
    </submittedName>
</protein>
<keyword evidence="4" id="KW-1185">Reference proteome</keyword>
<organism evidence="3 4">
    <name type="scientific">Bordetella genomosp. 6</name>
    <dbReference type="NCBI Taxonomy" id="463024"/>
    <lineage>
        <taxon>Bacteria</taxon>
        <taxon>Pseudomonadati</taxon>
        <taxon>Pseudomonadota</taxon>
        <taxon>Betaproteobacteria</taxon>
        <taxon>Burkholderiales</taxon>
        <taxon>Alcaligenaceae</taxon>
        <taxon>Bordetella</taxon>
    </lineage>
</organism>
<dbReference type="SUPFAM" id="SSF53850">
    <property type="entry name" value="Periplasmic binding protein-like II"/>
    <property type="match status" value="1"/>
</dbReference>
<proteinExistence type="inferred from homology"/>
<dbReference type="InterPro" id="IPR005064">
    <property type="entry name" value="BUG"/>
</dbReference>
<evidence type="ECO:0000313" key="3">
    <source>
        <dbReference type="EMBL" id="OZI73216.1"/>
    </source>
</evidence>
<dbReference type="RefSeq" id="WP_033461787.1">
    <property type="nucleotide sequence ID" value="NZ_NEVV01000006.1"/>
</dbReference>
<sequence length="320" mass="33830">MKRKWFFATLCVALVAAAPAAALAADRFPARPIQVVIPFQPGDTDNMLRPFLERMPEFLGEQVILNYKPGAGGGIGAGFVAGSAPDGYTLVGTSPGSIVVVPLANQDVKYSPDNFEPVAALAEGGLMIVAPSNSRWKSIDELVKYSKSNPEKVTFTSSGALGITHLLAEALAHDAGVKWRHIPYKGSAPAITALLGGHVDMASTAIAPAQAHIQSGALRALAVFGDERLKAYPDVPTLKELGYNIGSPTYYGISAPAGTPPEVVRAIYDAAQKVSDKYGAQIAENLAVFGAQPKLLDPPDYKQYLAGQRALFSRAIEQLD</sequence>
<evidence type="ECO:0000256" key="1">
    <source>
        <dbReference type="ARBA" id="ARBA00006987"/>
    </source>
</evidence>
<evidence type="ECO:0000256" key="2">
    <source>
        <dbReference type="SAM" id="SignalP"/>
    </source>
</evidence>
<keyword evidence="2" id="KW-0732">Signal</keyword>
<gene>
    <name evidence="3" type="ORF">CAL23_18775</name>
</gene>
<dbReference type="CDD" id="cd07012">
    <property type="entry name" value="PBP2_Bug_TTT"/>
    <property type="match status" value="1"/>
</dbReference>
<dbReference type="Gene3D" id="3.40.190.10">
    <property type="entry name" value="Periplasmic binding protein-like II"/>
    <property type="match status" value="1"/>
</dbReference>
<dbReference type="Proteomes" id="UP000216524">
    <property type="component" value="Unassembled WGS sequence"/>
</dbReference>
<dbReference type="PANTHER" id="PTHR42928:SF5">
    <property type="entry name" value="BLR1237 PROTEIN"/>
    <property type="match status" value="1"/>
</dbReference>
<evidence type="ECO:0000313" key="4">
    <source>
        <dbReference type="Proteomes" id="UP000216524"/>
    </source>
</evidence>
<feature type="chain" id="PRO_5046955166" evidence="2">
    <location>
        <begin position="25"/>
        <end position="320"/>
    </location>
</feature>
<comment type="caution">
    <text evidence="3">The sequence shown here is derived from an EMBL/GenBank/DDBJ whole genome shotgun (WGS) entry which is preliminary data.</text>
</comment>
<feature type="signal peptide" evidence="2">
    <location>
        <begin position="1"/>
        <end position="24"/>
    </location>
</feature>
<dbReference type="PANTHER" id="PTHR42928">
    <property type="entry name" value="TRICARBOXYLATE-BINDING PROTEIN"/>
    <property type="match status" value="1"/>
</dbReference>
<dbReference type="InterPro" id="IPR042100">
    <property type="entry name" value="Bug_dom1"/>
</dbReference>